<dbReference type="EMBL" id="CCFA01000076">
    <property type="protein sequence ID" value="CDW93828.1"/>
    <property type="molecule type" value="Genomic_DNA"/>
</dbReference>
<dbReference type="Gene3D" id="3.90.550.10">
    <property type="entry name" value="Spore Coat Polysaccharide Biosynthesis Protein SpsA, Chain A"/>
    <property type="match status" value="1"/>
</dbReference>
<dbReference type="STRING" id="49012.A0A0F7S110"/>
<dbReference type="PANTHER" id="PTHR35408">
    <property type="entry name" value="CHROMOSOME 15, WHOLE GENOME SHOTGUN SEQUENCE"/>
    <property type="match status" value="1"/>
</dbReference>
<dbReference type="InterPro" id="IPR029044">
    <property type="entry name" value="Nucleotide-diphossugar_trans"/>
</dbReference>
<feature type="compositionally biased region" description="Low complexity" evidence="1">
    <location>
        <begin position="129"/>
        <end position="147"/>
    </location>
</feature>
<keyword evidence="2" id="KW-0472">Membrane</keyword>
<evidence type="ECO:0000313" key="5">
    <source>
        <dbReference type="EMBL" id="CDW93828.1"/>
    </source>
</evidence>
<dbReference type="Pfam" id="PF25550">
    <property type="entry name" value="DUF7928"/>
    <property type="match status" value="1"/>
</dbReference>
<dbReference type="InterPro" id="IPR057688">
    <property type="entry name" value="DUF7928"/>
</dbReference>
<dbReference type="InterPro" id="IPR001173">
    <property type="entry name" value="Glyco_trans_2-like"/>
</dbReference>
<gene>
    <name evidence="5" type="primary">SSCI00820.1</name>
</gene>
<evidence type="ECO:0000313" key="6">
    <source>
        <dbReference type="Proteomes" id="UP000242770"/>
    </source>
</evidence>
<organism evidence="5 6">
    <name type="scientific">Sporisorium scitamineum</name>
    <dbReference type="NCBI Taxonomy" id="49012"/>
    <lineage>
        <taxon>Eukaryota</taxon>
        <taxon>Fungi</taxon>
        <taxon>Dikarya</taxon>
        <taxon>Basidiomycota</taxon>
        <taxon>Ustilaginomycotina</taxon>
        <taxon>Ustilaginomycetes</taxon>
        <taxon>Ustilaginales</taxon>
        <taxon>Ustilaginaceae</taxon>
        <taxon>Sporisorium</taxon>
    </lineage>
</organism>
<evidence type="ECO:0000256" key="2">
    <source>
        <dbReference type="SAM" id="Phobius"/>
    </source>
</evidence>
<dbReference type="AlphaFoldDB" id="A0A0F7S110"/>
<keyword evidence="2" id="KW-1133">Transmembrane helix</keyword>
<protein>
    <submittedName>
        <fullName evidence="5">Uncharacterized protein</fullName>
    </submittedName>
</protein>
<dbReference type="Pfam" id="PF13632">
    <property type="entry name" value="Glyco_trans_2_3"/>
    <property type="match status" value="1"/>
</dbReference>
<feature type="transmembrane region" description="Helical" evidence="2">
    <location>
        <begin position="887"/>
        <end position="907"/>
    </location>
</feature>
<keyword evidence="2" id="KW-0812">Transmembrane</keyword>
<evidence type="ECO:0000259" key="3">
    <source>
        <dbReference type="Pfam" id="PF13632"/>
    </source>
</evidence>
<feature type="transmembrane region" description="Helical" evidence="2">
    <location>
        <begin position="970"/>
        <end position="991"/>
    </location>
</feature>
<accession>A0A0F7S110</accession>
<name>A0A0F7S110_9BASI</name>
<feature type="domain" description="DUF7928" evidence="4">
    <location>
        <begin position="199"/>
        <end position="347"/>
    </location>
</feature>
<feature type="transmembrane region" description="Helical" evidence="2">
    <location>
        <begin position="826"/>
        <end position="849"/>
    </location>
</feature>
<feature type="transmembrane region" description="Helical" evidence="2">
    <location>
        <begin position="431"/>
        <end position="452"/>
    </location>
</feature>
<feature type="transmembrane region" description="Helical" evidence="2">
    <location>
        <begin position="941"/>
        <end position="964"/>
    </location>
</feature>
<feature type="region of interest" description="Disordered" evidence="1">
    <location>
        <begin position="128"/>
        <end position="157"/>
    </location>
</feature>
<reference evidence="6" key="1">
    <citation type="submission" date="2014-06" db="EMBL/GenBank/DDBJ databases">
        <authorList>
            <person name="Berkman P.J."/>
        </authorList>
    </citation>
    <scope>NUCLEOTIDE SEQUENCE [LARGE SCALE GENOMIC DNA]</scope>
</reference>
<proteinExistence type="predicted"/>
<feature type="transmembrane region" description="Helical" evidence="2">
    <location>
        <begin position="856"/>
        <end position="881"/>
    </location>
</feature>
<keyword evidence="6" id="KW-1185">Reference proteome</keyword>
<feature type="transmembrane region" description="Helical" evidence="2">
    <location>
        <begin position="399"/>
        <end position="419"/>
    </location>
</feature>
<dbReference type="PANTHER" id="PTHR35408:SF3">
    <property type="entry name" value="GLYCOSYLTRANSFERASE 2-LIKE DOMAIN-CONTAINING PROTEIN"/>
    <property type="match status" value="1"/>
</dbReference>
<feature type="domain" description="Glycosyltransferase 2-like" evidence="3">
    <location>
        <begin position="630"/>
        <end position="848"/>
    </location>
</feature>
<evidence type="ECO:0000256" key="1">
    <source>
        <dbReference type="SAM" id="MobiDB-lite"/>
    </source>
</evidence>
<evidence type="ECO:0000259" key="4">
    <source>
        <dbReference type="Pfam" id="PF25550"/>
    </source>
</evidence>
<dbReference type="SUPFAM" id="SSF53448">
    <property type="entry name" value="Nucleotide-diphospho-sugar transferases"/>
    <property type="match status" value="1"/>
</dbReference>
<sequence>MPTAIQIHYFRSWFLSTQVKNPGRPLQKSRASHAAASDPGIAFFSLELFYFLAQQDLLVESLVDQRNVKMKRIDSSSSVSSLLSLPTFNHSLTPSSSVAGHGRQMYLQDQDDDMEVIESDDEDRIVPFSSASTSSSSAHGCGHSSATKSQRHRSARRTDSYILTTAPLATLPGSYTYHSTAEDSAEAGHSTDAIHASLVLARRIFSVAVTERWCRQDNFSNAVAVRVQVGSYILYPQEGSSMPAFSRAMLRLNCDAAIIINTPLVAAALSTLNPGENEIRLSSSKRVQVVRSLDYLGGARRAQMAAFSDTEQVLVIWTESCRDLIEQVRSFERLLVDYAWSITADPTASTCNSMISRLPSLMSLNTTLENQVVTASSSAETDLSQLENCVSEVRKVQTFAGFVRGLGVCIATVVVANWIRTIVQAVRLDGNPIYLVALLAIFPMFVVLLPLADNIASYVTMALGPIRPMMRNSRFYSGVTPEAPLGKTILPHVTIQMPVYKESFTHVLQPTLDSVRAAITEYELQGGTASILIAEDGMLVVDEEERQARLDFYRRHDIAWIARPRHGDMFVRAGRFKKASNLNFSMQISKKYKESILANSNQDREALLQRILKERHPEADGEGDVSIGELILLIDSDTRIPADSLLPSAWEMASSPEVGILQHCSGVLIVGSGFFEKSLAYFMRFIYFFISWQTATGEVAPFVGHNAFLRKSAIAELAEESLSAKNNDGFIQPWSEETVSEDLDLGLRLLLRGWITRWATYSNYGFQEGVSLTYVDEVNRWRKYTYGIFELFLNPLWRWPVQGPVPKLIRSVFWSSKVPMHYKFHLLAYAASYIAIGVSLPSALALYFVQGWMGPWLLPFFVPCFEYWIVSLVIFGATGFLGYPMNLITVVSLSFALIKAMIVYMVSLPISFGVTAKDDSDFHFATEALLVLRQFWQSNTLCVAIVAAVSVLATSAVPIGWQIADWPTMLPIMFIAVATLLSPFILNPALIRFSF</sequence>
<dbReference type="Proteomes" id="UP000242770">
    <property type="component" value="Unassembled WGS sequence"/>
</dbReference>